<proteinExistence type="predicted"/>
<dbReference type="Pfam" id="PF01935">
    <property type="entry name" value="DUF87"/>
    <property type="match status" value="1"/>
</dbReference>
<keyword evidence="3" id="KW-1185">Reference proteome</keyword>
<dbReference type="InterPro" id="IPR027417">
    <property type="entry name" value="P-loop_NTPase"/>
</dbReference>
<dbReference type="PANTHER" id="PTHR42957:SF1">
    <property type="entry name" value="HELICASE MJ1565-RELATED"/>
    <property type="match status" value="1"/>
</dbReference>
<evidence type="ECO:0000313" key="3">
    <source>
        <dbReference type="Proteomes" id="UP001149140"/>
    </source>
</evidence>
<dbReference type="PANTHER" id="PTHR42957">
    <property type="entry name" value="HELICASE MJ1565-RELATED"/>
    <property type="match status" value="1"/>
</dbReference>
<dbReference type="AlphaFoldDB" id="A0A9X3MQL1"/>
<dbReference type="InterPro" id="IPR003593">
    <property type="entry name" value="AAA+_ATPase"/>
</dbReference>
<dbReference type="Proteomes" id="UP001149140">
    <property type="component" value="Unassembled WGS sequence"/>
</dbReference>
<dbReference type="SUPFAM" id="SSF52540">
    <property type="entry name" value="P-loop containing nucleoside triphosphate hydrolases"/>
    <property type="match status" value="1"/>
</dbReference>
<reference evidence="2" key="1">
    <citation type="submission" date="2022-10" db="EMBL/GenBank/DDBJ databases">
        <title>The WGS of Solirubrobacter ginsenosidimutans DSM 21036.</title>
        <authorList>
            <person name="Jiang Z."/>
        </authorList>
    </citation>
    <scope>NUCLEOTIDE SEQUENCE</scope>
    <source>
        <strain evidence="2">DSM 21036</strain>
    </source>
</reference>
<dbReference type="InterPro" id="IPR008571">
    <property type="entry name" value="HerA-like"/>
</dbReference>
<name>A0A9X3MQL1_9ACTN</name>
<organism evidence="2 3">
    <name type="scientific">Solirubrobacter ginsenosidimutans</name>
    <dbReference type="NCBI Taxonomy" id="490573"/>
    <lineage>
        <taxon>Bacteria</taxon>
        <taxon>Bacillati</taxon>
        <taxon>Actinomycetota</taxon>
        <taxon>Thermoleophilia</taxon>
        <taxon>Solirubrobacterales</taxon>
        <taxon>Solirubrobacteraceae</taxon>
        <taxon>Solirubrobacter</taxon>
    </lineage>
</organism>
<dbReference type="GO" id="GO:0005524">
    <property type="term" value="F:ATP binding"/>
    <property type="evidence" value="ECO:0007669"/>
    <property type="project" value="UniProtKB-KW"/>
</dbReference>
<dbReference type="Gene3D" id="3.40.50.300">
    <property type="entry name" value="P-loop containing nucleotide triphosphate hydrolases"/>
    <property type="match status" value="2"/>
</dbReference>
<keyword evidence="2" id="KW-0067">ATP-binding</keyword>
<evidence type="ECO:0000313" key="2">
    <source>
        <dbReference type="EMBL" id="MDA0160061.1"/>
    </source>
</evidence>
<sequence>MDATLAGRLAEYRVMRRDLEASVLPLATSVDGLRFGFQAPLEPLALRVGGYVVLESTGAPRLGQVLSLAVEHADAGEVGLHGASTHMLIRLARGEGVVLDGPLEPFHDAIVRPAAPEEVRTWLHATAPRRAVLPAGQLTRADGLVHALDAGGFDRHTFLCGQSGSGKTYALGVLLERLLLATSLRIVVLDPNSDYVRLTEVRDDVAPELAARYREAAAGVVVHRAAASGTGRLRFRLGELDEQAQAAALRLDPIRDRDEYAELTALLADLRPETLAALHTADRPAAAALARRASNLGVDAWSVWARTDPGSTLDALEDPAVRCLVVDLGSLATREEQALTAGAVLERLWRLRARREPTLIVIDEAHNVCPAVPADPLTALATEHAIRIAAEGRKFGLYLLTATQRPQKVHPNVVSQCDNLVLMRMNSSADLAYARDVFSFIPAGLLDLAAGFTLGQALVGGKLSSHPALVKMGPRIAQEGGADVPSTWAGT</sequence>
<gene>
    <name evidence="2" type="ORF">OM076_07295</name>
</gene>
<dbReference type="SMART" id="SM00382">
    <property type="entry name" value="AAA"/>
    <property type="match status" value="1"/>
</dbReference>
<dbReference type="RefSeq" id="WP_270038827.1">
    <property type="nucleotide sequence ID" value="NZ_JAPDOD010000004.1"/>
</dbReference>
<comment type="caution">
    <text evidence="2">The sequence shown here is derived from an EMBL/GenBank/DDBJ whole genome shotgun (WGS) entry which is preliminary data.</text>
</comment>
<accession>A0A9X3MQL1</accession>
<dbReference type="EMBL" id="JAPDOD010000004">
    <property type="protein sequence ID" value="MDA0160061.1"/>
    <property type="molecule type" value="Genomic_DNA"/>
</dbReference>
<dbReference type="InterPro" id="IPR002789">
    <property type="entry name" value="HerA_central"/>
</dbReference>
<evidence type="ECO:0000259" key="1">
    <source>
        <dbReference type="SMART" id="SM00382"/>
    </source>
</evidence>
<feature type="domain" description="AAA+ ATPase" evidence="1">
    <location>
        <begin position="153"/>
        <end position="401"/>
    </location>
</feature>
<keyword evidence="2" id="KW-0547">Nucleotide-binding</keyword>
<protein>
    <submittedName>
        <fullName evidence="2">ATP-binding protein</fullName>
    </submittedName>
</protein>